<feature type="transmembrane region" description="Helical" evidence="1">
    <location>
        <begin position="12"/>
        <end position="30"/>
    </location>
</feature>
<name>A0A2H0LYI9_9BACT</name>
<protein>
    <submittedName>
        <fullName evidence="2">Uncharacterized protein</fullName>
    </submittedName>
</protein>
<keyword evidence="1" id="KW-0472">Membrane</keyword>
<proteinExistence type="predicted"/>
<dbReference type="AlphaFoldDB" id="A0A2H0LYI9"/>
<comment type="caution">
    <text evidence="2">The sequence shown here is derived from an EMBL/GenBank/DDBJ whole genome shotgun (WGS) entry which is preliminary data.</text>
</comment>
<dbReference type="EMBL" id="PCWA01000089">
    <property type="protein sequence ID" value="PIQ88734.1"/>
    <property type="molecule type" value="Genomic_DNA"/>
</dbReference>
<evidence type="ECO:0000256" key="1">
    <source>
        <dbReference type="SAM" id="Phobius"/>
    </source>
</evidence>
<keyword evidence="1" id="KW-1133">Transmembrane helix</keyword>
<evidence type="ECO:0000313" key="2">
    <source>
        <dbReference type="EMBL" id="PIQ88734.1"/>
    </source>
</evidence>
<organism evidence="2 3">
    <name type="scientific">Candidatus Ghiorseimicrobium undicola</name>
    <dbReference type="NCBI Taxonomy" id="1974746"/>
    <lineage>
        <taxon>Bacteria</taxon>
        <taxon>Pseudomonadati</taxon>
        <taxon>Candidatus Omnitrophota</taxon>
        <taxon>Candidatus Ghiorseimicrobium</taxon>
    </lineage>
</organism>
<accession>A0A2H0LYI9</accession>
<keyword evidence="1" id="KW-0812">Transmembrane</keyword>
<dbReference type="Proteomes" id="UP000229641">
    <property type="component" value="Unassembled WGS sequence"/>
</dbReference>
<sequence length="188" mass="19845">MGKFKKLYKAHLIIISYKSIGIFLFSFLAMHTPAFTQQETISITNYYPSPYGVYEDIETRRLAVGFPQGSVVFWDDYTTIQTSTGNIMAIGGTNEIVVTAGTAAFVTAPGGAAANIRAGNIFASDNDTAGQGIFIADAGGVLDFNDGALSLDAGGGIARVRADGGLQVRDGANASNADIFVRQIFLCP</sequence>
<reference evidence="2 3" key="1">
    <citation type="submission" date="2017-09" db="EMBL/GenBank/DDBJ databases">
        <title>Depth-based differentiation of microbial function through sediment-hosted aquifers and enrichment of novel symbionts in the deep terrestrial subsurface.</title>
        <authorList>
            <person name="Probst A.J."/>
            <person name="Ladd B."/>
            <person name="Jarett J.K."/>
            <person name="Geller-Mcgrath D.E."/>
            <person name="Sieber C.M."/>
            <person name="Emerson J.B."/>
            <person name="Anantharaman K."/>
            <person name="Thomas B.C."/>
            <person name="Malmstrom R."/>
            <person name="Stieglmeier M."/>
            <person name="Klingl A."/>
            <person name="Woyke T."/>
            <person name="Ryan C.M."/>
            <person name="Banfield J.F."/>
        </authorList>
    </citation>
    <scope>NUCLEOTIDE SEQUENCE [LARGE SCALE GENOMIC DNA]</scope>
    <source>
        <strain evidence="2">CG11_big_fil_rev_8_21_14_0_20_42_13</strain>
    </source>
</reference>
<gene>
    <name evidence="2" type="ORF">COV72_06640</name>
</gene>
<evidence type="ECO:0000313" key="3">
    <source>
        <dbReference type="Proteomes" id="UP000229641"/>
    </source>
</evidence>